<evidence type="ECO:0000313" key="2">
    <source>
        <dbReference type="Proteomes" id="UP000593966"/>
    </source>
</evidence>
<protein>
    <submittedName>
        <fullName evidence="1">Uncharacterized protein</fullName>
    </submittedName>
</protein>
<organism evidence="1 2">
    <name type="scientific">Acinetobacter piscicola</name>
    <dbReference type="NCBI Taxonomy" id="2006115"/>
    <lineage>
        <taxon>Bacteria</taxon>
        <taxon>Pseudomonadati</taxon>
        <taxon>Pseudomonadota</taxon>
        <taxon>Gammaproteobacteria</taxon>
        <taxon>Moraxellales</taxon>
        <taxon>Moraxellaceae</taxon>
        <taxon>Acinetobacter</taxon>
    </lineage>
</organism>
<accession>A0A7S6VWD5</accession>
<dbReference type="Proteomes" id="UP000593966">
    <property type="component" value="Chromosome"/>
</dbReference>
<dbReference type="EMBL" id="CP048659">
    <property type="protein sequence ID" value="QOW46128.1"/>
    <property type="molecule type" value="Genomic_DNA"/>
</dbReference>
<dbReference type="RefSeq" id="WP_180045183.1">
    <property type="nucleotide sequence ID" value="NZ_CP048659.1"/>
</dbReference>
<dbReference type="AlphaFoldDB" id="A0A7S6VWD5"/>
<reference evidence="1 2" key="1">
    <citation type="submission" date="2020-02" db="EMBL/GenBank/DDBJ databases">
        <title>Tigecycline-resistant Acinetobacter species from pigs and migratory birds.</title>
        <authorList>
            <person name="Chen C."/>
            <person name="Sun J."/>
            <person name="Liao X.-P."/>
            <person name="Liu Y.-H."/>
        </authorList>
    </citation>
    <scope>NUCLEOTIDE SEQUENCE [LARGE SCALE GENOMIC DNA]</scope>
    <source>
        <strain evidence="1 2">YH12207_T</strain>
    </source>
</reference>
<proteinExistence type="predicted"/>
<evidence type="ECO:0000313" key="1">
    <source>
        <dbReference type="EMBL" id="QOW46128.1"/>
    </source>
</evidence>
<name>A0A7S6VWD5_9GAMM</name>
<gene>
    <name evidence="1" type="ORF">G0028_09600</name>
</gene>
<sequence>MQALLFPKAMGRNSLRLLFGSFYALFLKWIKKTLIINQQTPVYLNVYAKEVKQKLHNVVAKNKWLQKVEVVL</sequence>
<keyword evidence="2" id="KW-1185">Reference proteome</keyword>